<dbReference type="PANTHER" id="PTHR38899">
    <property type="entry name" value="DOMAIN OOKINETE PROTEIN, PUTATIVE-RELATED"/>
    <property type="match status" value="1"/>
</dbReference>
<dbReference type="OrthoDB" id="10391703at2759"/>
<protein>
    <submittedName>
        <fullName evidence="1">Uncharacterized protein</fullName>
    </submittedName>
</protein>
<dbReference type="VEuPathDB" id="FungiDB:SDRG_14037"/>
<gene>
    <name evidence="1" type="ORF">SDRG_14037</name>
</gene>
<dbReference type="EMBL" id="JH767197">
    <property type="protein sequence ID" value="EQC28213.1"/>
    <property type="molecule type" value="Genomic_DNA"/>
</dbReference>
<dbReference type="Proteomes" id="UP000030762">
    <property type="component" value="Unassembled WGS sequence"/>
</dbReference>
<dbReference type="PANTHER" id="PTHR38899:SF1">
    <property type="entry name" value="PROTEIN KINASE"/>
    <property type="match status" value="1"/>
</dbReference>
<reference evidence="1 2" key="1">
    <citation type="submission" date="2012-04" db="EMBL/GenBank/DDBJ databases">
        <title>The Genome Sequence of Saprolegnia declina VS20.</title>
        <authorList>
            <consortium name="The Broad Institute Genome Sequencing Platform"/>
            <person name="Russ C."/>
            <person name="Nusbaum C."/>
            <person name="Tyler B."/>
            <person name="van West P."/>
            <person name="Dieguez-Uribeondo J."/>
            <person name="de Bruijn I."/>
            <person name="Tripathy S."/>
            <person name="Jiang R."/>
            <person name="Young S.K."/>
            <person name="Zeng Q."/>
            <person name="Gargeya S."/>
            <person name="Fitzgerald M."/>
            <person name="Haas B."/>
            <person name="Abouelleil A."/>
            <person name="Alvarado L."/>
            <person name="Arachchi H.M."/>
            <person name="Berlin A."/>
            <person name="Chapman S.B."/>
            <person name="Goldberg J."/>
            <person name="Griggs A."/>
            <person name="Gujja S."/>
            <person name="Hansen M."/>
            <person name="Howarth C."/>
            <person name="Imamovic A."/>
            <person name="Larimer J."/>
            <person name="McCowen C."/>
            <person name="Montmayeur A."/>
            <person name="Murphy C."/>
            <person name="Neiman D."/>
            <person name="Pearson M."/>
            <person name="Priest M."/>
            <person name="Roberts A."/>
            <person name="Saif S."/>
            <person name="Shea T."/>
            <person name="Sisk P."/>
            <person name="Sykes S."/>
            <person name="Wortman J."/>
            <person name="Nusbaum C."/>
            <person name="Birren B."/>
        </authorList>
    </citation>
    <scope>NUCLEOTIDE SEQUENCE [LARGE SCALE GENOMIC DNA]</scope>
    <source>
        <strain evidence="1 2">VS20</strain>
    </source>
</reference>
<organism evidence="1 2">
    <name type="scientific">Saprolegnia diclina (strain VS20)</name>
    <dbReference type="NCBI Taxonomy" id="1156394"/>
    <lineage>
        <taxon>Eukaryota</taxon>
        <taxon>Sar</taxon>
        <taxon>Stramenopiles</taxon>
        <taxon>Oomycota</taxon>
        <taxon>Saprolegniomycetes</taxon>
        <taxon>Saprolegniales</taxon>
        <taxon>Saprolegniaceae</taxon>
        <taxon>Saprolegnia</taxon>
    </lineage>
</organism>
<dbReference type="InParanoid" id="T0R7Z9"/>
<proteinExistence type="predicted"/>
<dbReference type="GeneID" id="19954764"/>
<evidence type="ECO:0000313" key="2">
    <source>
        <dbReference type="Proteomes" id="UP000030762"/>
    </source>
</evidence>
<keyword evidence="2" id="KW-1185">Reference proteome</keyword>
<evidence type="ECO:0000313" key="1">
    <source>
        <dbReference type="EMBL" id="EQC28213.1"/>
    </source>
</evidence>
<sequence>MTSLVREVSVSVDMDTGSVMPIETAFVFGWNNLLCPTSWLRRSNFASSAHTPESQVMFALLDQLDLQIAEVIAHALSLGAVYIVCDDQEQAILELCAAYFRRAKELLFHHPGVLVVYADTPPNDAWYVKSWDISVAVFGTEALRAAARAVGPAAPSVVLKTMAFARAQPTILECSDRLRKLKASFDEVAFLKTAADIAF</sequence>
<dbReference type="AlphaFoldDB" id="T0R7Z9"/>
<dbReference type="RefSeq" id="XP_008618362.1">
    <property type="nucleotide sequence ID" value="XM_008620140.1"/>
</dbReference>
<accession>T0R7Z9</accession>
<name>T0R7Z9_SAPDV</name>
<dbReference type="eggNOG" id="ENOG502SYEQ">
    <property type="taxonomic scope" value="Eukaryota"/>
</dbReference>